<dbReference type="STRING" id="1860102.ACCAA_170001"/>
<keyword evidence="2" id="KW-1185">Reference proteome</keyword>
<dbReference type="Proteomes" id="UP000199169">
    <property type="component" value="Unassembled WGS sequence"/>
</dbReference>
<proteinExistence type="predicted"/>
<evidence type="ECO:0000313" key="1">
    <source>
        <dbReference type="EMBL" id="SBT04613.1"/>
    </source>
</evidence>
<dbReference type="AlphaFoldDB" id="A0A1A8XKY8"/>
<dbReference type="EMBL" id="FLQX01000079">
    <property type="protein sequence ID" value="SBT04613.1"/>
    <property type="molecule type" value="Genomic_DNA"/>
</dbReference>
<reference evidence="1 2" key="1">
    <citation type="submission" date="2016-06" db="EMBL/GenBank/DDBJ databases">
        <authorList>
            <person name="Kjaerup R.B."/>
            <person name="Dalgaard T.S."/>
            <person name="Juul-Madsen H.R."/>
        </authorList>
    </citation>
    <scope>NUCLEOTIDE SEQUENCE [LARGE SCALE GENOMIC DNA]</scope>
    <source>
        <strain evidence="1">3</strain>
    </source>
</reference>
<gene>
    <name evidence="1" type="ORF">ACCAA_170001</name>
</gene>
<organism evidence="1 2">
    <name type="scientific">Candidatus Accumulibacter aalborgensis</name>
    <dbReference type="NCBI Taxonomy" id="1860102"/>
    <lineage>
        <taxon>Bacteria</taxon>
        <taxon>Pseudomonadati</taxon>
        <taxon>Pseudomonadota</taxon>
        <taxon>Betaproteobacteria</taxon>
        <taxon>Candidatus Accumulibacter</taxon>
    </lineage>
</organism>
<sequence length="63" mass="7084">MRKVGIPARLKHPISISREFQAGLIFRKSFRGDVVLDLSDFLEAKVDGDKFFAENFITNGVSV</sequence>
<accession>A0A1A8XKY8</accession>
<name>A0A1A8XKY8_9PROT</name>
<protein>
    <submittedName>
        <fullName evidence="1">Uncharacterized protein</fullName>
    </submittedName>
</protein>
<evidence type="ECO:0000313" key="2">
    <source>
        <dbReference type="Proteomes" id="UP000199169"/>
    </source>
</evidence>